<accession>A0A518I8V9</accession>
<evidence type="ECO:0000313" key="3">
    <source>
        <dbReference type="Proteomes" id="UP000318313"/>
    </source>
</evidence>
<name>A0A518I8V9_9PLAN</name>
<proteinExistence type="predicted"/>
<sequence>MIGSAIHDQGQEWIDSHSGEIAWLKENGLTPQEAEQQFTDWITNARSNIDQSERRHGIGGHRRT</sequence>
<evidence type="ECO:0000313" key="2">
    <source>
        <dbReference type="EMBL" id="QDV49530.1"/>
    </source>
</evidence>
<dbReference type="EMBL" id="CP037452">
    <property type="protein sequence ID" value="QDV49530.1"/>
    <property type="molecule type" value="Genomic_DNA"/>
</dbReference>
<dbReference type="KEGG" id="gfm:Enr17x_15490"/>
<protein>
    <submittedName>
        <fullName evidence="2">Uncharacterized protein</fullName>
    </submittedName>
</protein>
<dbReference type="Proteomes" id="UP000318313">
    <property type="component" value="Chromosome"/>
</dbReference>
<organism evidence="2 3">
    <name type="scientific">Gimesia fumaroli</name>
    <dbReference type="NCBI Taxonomy" id="2527976"/>
    <lineage>
        <taxon>Bacteria</taxon>
        <taxon>Pseudomonadati</taxon>
        <taxon>Planctomycetota</taxon>
        <taxon>Planctomycetia</taxon>
        <taxon>Planctomycetales</taxon>
        <taxon>Planctomycetaceae</taxon>
        <taxon>Gimesia</taxon>
    </lineage>
</organism>
<feature type="region of interest" description="Disordered" evidence="1">
    <location>
        <begin position="45"/>
        <end position="64"/>
    </location>
</feature>
<keyword evidence="3" id="KW-1185">Reference proteome</keyword>
<dbReference type="AlphaFoldDB" id="A0A518I8V9"/>
<gene>
    <name evidence="2" type="ORF">Enr17x_15490</name>
</gene>
<evidence type="ECO:0000256" key="1">
    <source>
        <dbReference type="SAM" id="MobiDB-lite"/>
    </source>
</evidence>
<reference evidence="2 3" key="1">
    <citation type="submission" date="2019-03" db="EMBL/GenBank/DDBJ databases">
        <title>Deep-cultivation of Planctomycetes and their phenomic and genomic characterization uncovers novel biology.</title>
        <authorList>
            <person name="Wiegand S."/>
            <person name="Jogler M."/>
            <person name="Boedeker C."/>
            <person name="Pinto D."/>
            <person name="Vollmers J."/>
            <person name="Rivas-Marin E."/>
            <person name="Kohn T."/>
            <person name="Peeters S.H."/>
            <person name="Heuer A."/>
            <person name="Rast P."/>
            <person name="Oberbeckmann S."/>
            <person name="Bunk B."/>
            <person name="Jeske O."/>
            <person name="Meyerdierks A."/>
            <person name="Storesund J.E."/>
            <person name="Kallscheuer N."/>
            <person name="Luecker S."/>
            <person name="Lage O.M."/>
            <person name="Pohl T."/>
            <person name="Merkel B.J."/>
            <person name="Hornburger P."/>
            <person name="Mueller R.-W."/>
            <person name="Bruemmer F."/>
            <person name="Labrenz M."/>
            <person name="Spormann A.M."/>
            <person name="Op den Camp H."/>
            <person name="Overmann J."/>
            <person name="Amann R."/>
            <person name="Jetten M.S.M."/>
            <person name="Mascher T."/>
            <person name="Medema M.H."/>
            <person name="Devos D.P."/>
            <person name="Kaster A.-K."/>
            <person name="Ovreas L."/>
            <person name="Rohde M."/>
            <person name="Galperin M.Y."/>
            <person name="Jogler C."/>
        </authorList>
    </citation>
    <scope>NUCLEOTIDE SEQUENCE [LARGE SCALE GENOMIC DNA]</scope>
    <source>
        <strain evidence="2 3">Enr17</strain>
    </source>
</reference>